<dbReference type="Gene3D" id="2.60.120.330">
    <property type="entry name" value="B-lactam Antibiotic, Isopenicillin N Synthase, Chain"/>
    <property type="match status" value="1"/>
</dbReference>
<dbReference type="GO" id="GO:0017000">
    <property type="term" value="P:antibiotic biosynthetic process"/>
    <property type="evidence" value="ECO:0007669"/>
    <property type="project" value="UniProtKB-KW"/>
</dbReference>
<accession>A0A223SAC2</accession>
<dbReference type="InterPro" id="IPR026992">
    <property type="entry name" value="DIOX_N"/>
</dbReference>
<gene>
    <name evidence="10" type="ORF">CDO52_21715</name>
</gene>
<dbReference type="Pfam" id="PF03171">
    <property type="entry name" value="2OG-FeII_Oxy"/>
    <property type="match status" value="1"/>
</dbReference>
<dbReference type="PANTHER" id="PTHR10209:SF885">
    <property type="entry name" value="2OG-FE(II) OXYGENASE FAMILY, PUTATIVE (AFU_ORTHOLOGUE AFUA_2G00750)-RELATED"/>
    <property type="match status" value="1"/>
</dbReference>
<evidence type="ECO:0000256" key="4">
    <source>
        <dbReference type="ARBA" id="ARBA00023002"/>
    </source>
</evidence>
<keyword evidence="4 7" id="KW-0560">Oxidoreductase</keyword>
<keyword evidence="3 7" id="KW-0479">Metal-binding</keyword>
<dbReference type="GO" id="GO:0046872">
    <property type="term" value="F:metal ion binding"/>
    <property type="evidence" value="ECO:0007669"/>
    <property type="project" value="UniProtKB-KW"/>
</dbReference>
<evidence type="ECO:0000256" key="7">
    <source>
        <dbReference type="RuleBase" id="RU003682"/>
    </source>
</evidence>
<evidence type="ECO:0000313" key="11">
    <source>
        <dbReference type="Proteomes" id="UP000215005"/>
    </source>
</evidence>
<dbReference type="PANTHER" id="PTHR10209">
    <property type="entry name" value="OXIDOREDUCTASE, 2OG-FE II OXYGENASE FAMILY PROTEIN"/>
    <property type="match status" value="1"/>
</dbReference>
<reference evidence="10 11" key="1">
    <citation type="submission" date="2017-08" db="EMBL/GenBank/DDBJ databases">
        <title>The complete genome sequence of Nocardiopsis gilva YIM 90087.</title>
        <authorList>
            <person name="Yin M."/>
            <person name="Tang S."/>
        </authorList>
    </citation>
    <scope>NUCLEOTIDE SEQUENCE [LARGE SCALE GENOMIC DNA]</scope>
    <source>
        <strain evidence="10 11">YIM 90087</strain>
    </source>
</reference>
<evidence type="ECO:0000256" key="8">
    <source>
        <dbReference type="SAM" id="MobiDB-lite"/>
    </source>
</evidence>
<dbReference type="InterPro" id="IPR027443">
    <property type="entry name" value="IPNS-like_sf"/>
</dbReference>
<name>A0A223SAC2_9ACTN</name>
<dbReference type="EMBL" id="CP022753">
    <property type="protein sequence ID" value="ASU85065.1"/>
    <property type="molecule type" value="Genomic_DNA"/>
</dbReference>
<dbReference type="PRINTS" id="PR00682">
    <property type="entry name" value="IPNSYNTHASE"/>
</dbReference>
<proteinExistence type="inferred from homology"/>
<evidence type="ECO:0000256" key="2">
    <source>
        <dbReference type="ARBA" id="ARBA00008056"/>
    </source>
</evidence>
<feature type="region of interest" description="Disordered" evidence="8">
    <location>
        <begin position="1"/>
        <end position="23"/>
    </location>
</feature>
<feature type="compositionally biased region" description="Basic and acidic residues" evidence="8">
    <location>
        <begin position="1"/>
        <end position="21"/>
    </location>
</feature>
<dbReference type="InterPro" id="IPR005123">
    <property type="entry name" value="Oxoglu/Fe-dep_dioxygenase_dom"/>
</dbReference>
<evidence type="ECO:0000256" key="1">
    <source>
        <dbReference type="ARBA" id="ARBA00004792"/>
    </source>
</evidence>
<keyword evidence="11" id="KW-1185">Reference proteome</keyword>
<evidence type="ECO:0000256" key="3">
    <source>
        <dbReference type="ARBA" id="ARBA00022723"/>
    </source>
</evidence>
<dbReference type="PROSITE" id="PS51471">
    <property type="entry name" value="FE2OG_OXY"/>
    <property type="match status" value="1"/>
</dbReference>
<dbReference type="RefSeq" id="WP_017619839.1">
    <property type="nucleotide sequence ID" value="NZ_ANBG01000268.1"/>
</dbReference>
<dbReference type="AlphaFoldDB" id="A0A223SAC2"/>
<dbReference type="Pfam" id="PF14226">
    <property type="entry name" value="DIOX_N"/>
    <property type="match status" value="1"/>
</dbReference>
<sequence>MSEHDDGGGRSGGDREEKVEKSTTGIPLLDLRDWHAPESRTDFAERLRAAAHGIGFVQLTGHGVDARRSGELLNLARRFFALPKRERLAVENIHSPHFRGYTAAGRELTGGRMDWRELFDVGRERAPVARDADDPPWLGLTGPNHWPSALPEMRPVFLDLLDELYGVGYSVLCALAAGLGCRESLFEDWFGPESHARLKLLHYPPRPTAEHEQGAGAHKDYGFLSIVIQDGQGGLQVDDGSGGWVDAAPVPGVVIVNFGETLELATGGYVLAGRHRVVSPPPDAERTSIAFFLNPRLDAEITPVPLPPALATEARGQRADPDNPVFTTYGRNEFKGWMRAHPRVARRHYPDHV</sequence>
<evidence type="ECO:0000256" key="5">
    <source>
        <dbReference type="ARBA" id="ARBA00023004"/>
    </source>
</evidence>
<protein>
    <submittedName>
        <fullName evidence="10">Oxidoreductase</fullName>
    </submittedName>
</protein>
<evidence type="ECO:0000256" key="6">
    <source>
        <dbReference type="ARBA" id="ARBA00023194"/>
    </source>
</evidence>
<comment type="pathway">
    <text evidence="1">Antibiotic biosynthesis.</text>
</comment>
<keyword evidence="5 7" id="KW-0408">Iron</keyword>
<dbReference type="Proteomes" id="UP000215005">
    <property type="component" value="Chromosome"/>
</dbReference>
<dbReference type="GO" id="GO:0016491">
    <property type="term" value="F:oxidoreductase activity"/>
    <property type="evidence" value="ECO:0007669"/>
    <property type="project" value="UniProtKB-KW"/>
</dbReference>
<dbReference type="SUPFAM" id="SSF51197">
    <property type="entry name" value="Clavaminate synthase-like"/>
    <property type="match status" value="1"/>
</dbReference>
<feature type="domain" description="Fe2OG dioxygenase" evidence="9">
    <location>
        <begin position="193"/>
        <end position="295"/>
    </location>
</feature>
<keyword evidence="6" id="KW-0045">Antibiotic biosynthesis</keyword>
<dbReference type="KEGG" id="ngv:CDO52_21715"/>
<dbReference type="InterPro" id="IPR044861">
    <property type="entry name" value="IPNS-like_FE2OG_OXY"/>
</dbReference>
<comment type="similarity">
    <text evidence="2 7">Belongs to the iron/ascorbate-dependent oxidoreductase family.</text>
</comment>
<evidence type="ECO:0000259" key="9">
    <source>
        <dbReference type="PROSITE" id="PS51471"/>
    </source>
</evidence>
<evidence type="ECO:0000313" key="10">
    <source>
        <dbReference type="EMBL" id="ASU85065.1"/>
    </source>
</evidence>
<organism evidence="10 11">
    <name type="scientific">Nocardiopsis gilva YIM 90087</name>
    <dbReference type="NCBI Taxonomy" id="1235441"/>
    <lineage>
        <taxon>Bacteria</taxon>
        <taxon>Bacillati</taxon>
        <taxon>Actinomycetota</taxon>
        <taxon>Actinomycetes</taxon>
        <taxon>Streptosporangiales</taxon>
        <taxon>Nocardiopsidaceae</taxon>
        <taxon>Nocardiopsis</taxon>
    </lineage>
</organism>